<dbReference type="GO" id="GO:0004222">
    <property type="term" value="F:metalloendopeptidase activity"/>
    <property type="evidence" value="ECO:0007669"/>
    <property type="project" value="TreeGrafter"/>
</dbReference>
<feature type="domain" description="M23ase beta-sheet core" evidence="1">
    <location>
        <begin position="92"/>
        <end position="191"/>
    </location>
</feature>
<protein>
    <submittedName>
        <fullName evidence="2">Peptidase M23</fullName>
    </submittedName>
</protein>
<dbReference type="Proteomes" id="UP000249177">
    <property type="component" value="Unassembled WGS sequence"/>
</dbReference>
<dbReference type="Gene3D" id="2.70.70.10">
    <property type="entry name" value="Glucose Permease (Domain IIA)"/>
    <property type="match status" value="1"/>
</dbReference>
<dbReference type="InterPro" id="IPR050570">
    <property type="entry name" value="Cell_wall_metabolism_enzyme"/>
</dbReference>
<evidence type="ECO:0000313" key="3">
    <source>
        <dbReference type="Proteomes" id="UP000249177"/>
    </source>
</evidence>
<dbReference type="PANTHER" id="PTHR21666:SF270">
    <property type="entry name" value="MUREIN HYDROLASE ACTIVATOR ENVC"/>
    <property type="match status" value="1"/>
</dbReference>
<comment type="caution">
    <text evidence="2">The sequence shown here is derived from an EMBL/GenBank/DDBJ whole genome shotgun (WGS) entry which is preliminary data.</text>
</comment>
<organism evidence="2 3">
    <name type="scientific">Flavobacterium aquariorum</name>
    <dbReference type="NCBI Taxonomy" id="2217670"/>
    <lineage>
        <taxon>Bacteria</taxon>
        <taxon>Pseudomonadati</taxon>
        <taxon>Bacteroidota</taxon>
        <taxon>Flavobacteriia</taxon>
        <taxon>Flavobacteriales</taxon>
        <taxon>Flavobacteriaceae</taxon>
        <taxon>Flavobacterium</taxon>
    </lineage>
</organism>
<dbReference type="CDD" id="cd12797">
    <property type="entry name" value="M23_peptidase"/>
    <property type="match status" value="1"/>
</dbReference>
<dbReference type="PANTHER" id="PTHR21666">
    <property type="entry name" value="PEPTIDASE-RELATED"/>
    <property type="match status" value="1"/>
</dbReference>
<evidence type="ECO:0000313" key="2">
    <source>
        <dbReference type="EMBL" id="PZX92074.1"/>
    </source>
</evidence>
<reference evidence="2 3" key="1">
    <citation type="submission" date="2018-06" db="EMBL/GenBank/DDBJ databases">
        <title>Flavobacterium sp IMCC34762, genome.</title>
        <authorList>
            <person name="Joung Y."/>
            <person name="Cho J."/>
            <person name="Song J."/>
        </authorList>
    </citation>
    <scope>NUCLEOTIDE SEQUENCE [LARGE SCALE GENOMIC DNA]</scope>
    <source>
        <strain evidence="2 3">IMCC34762</strain>
    </source>
</reference>
<keyword evidence="3" id="KW-1185">Reference proteome</keyword>
<name>A0A2W7TR24_9FLAO</name>
<dbReference type="AlphaFoldDB" id="A0A2W7TR24"/>
<proteinExistence type="predicted"/>
<sequence length="225" mass="25556">MGPLETLFLDLNDIKVIDSTIPYSEYTSLDLSASNLELNQLNITDSSQFETYVEHILNKNKAKVAYGGYNEIRNLYKRSTVFNNPNAKERNIHIGLDLWIKAETPVLAALDGKVHSFQYNNNLGDYGPTIILEHQLKKHVFYTLYGHLSLESIAFVKDGDSFSKGQQLATLGDNSVNGDYAPHLHFQIIKNIEDNYGDYPGVCNKNKLDYYLENCPDPNLLLKIY</sequence>
<dbReference type="SUPFAM" id="SSF51261">
    <property type="entry name" value="Duplicated hybrid motif"/>
    <property type="match status" value="1"/>
</dbReference>
<gene>
    <name evidence="2" type="ORF">DOS84_17385</name>
</gene>
<dbReference type="Pfam" id="PF01551">
    <property type="entry name" value="Peptidase_M23"/>
    <property type="match status" value="1"/>
</dbReference>
<accession>A0A2W7TR24</accession>
<dbReference type="EMBL" id="QKXH01000013">
    <property type="protein sequence ID" value="PZX92074.1"/>
    <property type="molecule type" value="Genomic_DNA"/>
</dbReference>
<dbReference type="InterPro" id="IPR016047">
    <property type="entry name" value="M23ase_b-sheet_dom"/>
</dbReference>
<dbReference type="OrthoDB" id="9801052at2"/>
<evidence type="ECO:0000259" key="1">
    <source>
        <dbReference type="Pfam" id="PF01551"/>
    </source>
</evidence>
<dbReference type="InterPro" id="IPR011055">
    <property type="entry name" value="Dup_hybrid_motif"/>
</dbReference>
<dbReference type="RefSeq" id="WP_111411372.1">
    <property type="nucleotide sequence ID" value="NZ_QKXH01000013.1"/>
</dbReference>